<sequence length="92" mass="10825">HTSKMTLDKLKQLKWEILLHPPYSPDIAPSDYHLFRSLQNDLNGKNFDSVEAIKNHITAFFDAKPRDFFKRGIHTLVKRWKMIVENGGEYII</sequence>
<feature type="non-terminal residue" evidence="1">
    <location>
        <position position="1"/>
    </location>
</feature>
<feature type="non-terminal residue" evidence="1">
    <location>
        <position position="92"/>
    </location>
</feature>
<evidence type="ECO:0000313" key="2">
    <source>
        <dbReference type="Proteomes" id="UP000000311"/>
    </source>
</evidence>
<evidence type="ECO:0000313" key="1">
    <source>
        <dbReference type="EMBL" id="EFN63601.1"/>
    </source>
</evidence>
<dbReference type="GO" id="GO:0035861">
    <property type="term" value="C:site of double-strand break"/>
    <property type="evidence" value="ECO:0007669"/>
    <property type="project" value="TreeGrafter"/>
</dbReference>
<organism evidence="2">
    <name type="scientific">Camponotus floridanus</name>
    <name type="common">Florida carpenter ant</name>
    <dbReference type="NCBI Taxonomy" id="104421"/>
    <lineage>
        <taxon>Eukaryota</taxon>
        <taxon>Metazoa</taxon>
        <taxon>Ecdysozoa</taxon>
        <taxon>Arthropoda</taxon>
        <taxon>Hexapoda</taxon>
        <taxon>Insecta</taxon>
        <taxon>Pterygota</taxon>
        <taxon>Neoptera</taxon>
        <taxon>Endopterygota</taxon>
        <taxon>Hymenoptera</taxon>
        <taxon>Apocrita</taxon>
        <taxon>Aculeata</taxon>
        <taxon>Formicoidea</taxon>
        <taxon>Formicidae</taxon>
        <taxon>Formicinae</taxon>
        <taxon>Camponotus</taxon>
    </lineage>
</organism>
<reference evidence="1 2" key="1">
    <citation type="journal article" date="2010" name="Science">
        <title>Genomic comparison of the ants Camponotus floridanus and Harpegnathos saltator.</title>
        <authorList>
            <person name="Bonasio R."/>
            <person name="Zhang G."/>
            <person name="Ye C."/>
            <person name="Mutti N.S."/>
            <person name="Fang X."/>
            <person name="Qin N."/>
            <person name="Donahue G."/>
            <person name="Yang P."/>
            <person name="Li Q."/>
            <person name="Li C."/>
            <person name="Zhang P."/>
            <person name="Huang Z."/>
            <person name="Berger S.L."/>
            <person name="Reinberg D."/>
            <person name="Wang J."/>
            <person name="Liebig J."/>
        </authorList>
    </citation>
    <scope>NUCLEOTIDE SEQUENCE [LARGE SCALE GENOMIC DNA]</scope>
    <source>
        <strain evidence="2">C129</strain>
    </source>
</reference>
<protein>
    <submittedName>
        <fullName evidence="1">Histone-lysine N-methyltransferase SETMAR</fullName>
    </submittedName>
</protein>
<accession>E2ASI8</accession>
<gene>
    <name evidence="1" type="ORF">EAG_00201</name>
</gene>
<dbReference type="GO" id="GO:0003697">
    <property type="term" value="F:single-stranded DNA binding"/>
    <property type="evidence" value="ECO:0007669"/>
    <property type="project" value="TreeGrafter"/>
</dbReference>
<dbReference type="EMBL" id="GL442309">
    <property type="protein sequence ID" value="EFN63601.1"/>
    <property type="molecule type" value="Genomic_DNA"/>
</dbReference>
<dbReference type="Gene3D" id="3.30.420.10">
    <property type="entry name" value="Ribonuclease H-like superfamily/Ribonuclease H"/>
    <property type="match status" value="1"/>
</dbReference>
<dbReference type="InParanoid" id="E2ASI8"/>
<dbReference type="InterPro" id="IPR036397">
    <property type="entry name" value="RNaseH_sf"/>
</dbReference>
<dbReference type="GO" id="GO:0000793">
    <property type="term" value="C:condensed chromosome"/>
    <property type="evidence" value="ECO:0007669"/>
    <property type="project" value="TreeGrafter"/>
</dbReference>
<proteinExistence type="predicted"/>
<dbReference type="GO" id="GO:0000729">
    <property type="term" value="P:DNA double-strand break processing"/>
    <property type="evidence" value="ECO:0007669"/>
    <property type="project" value="TreeGrafter"/>
</dbReference>
<dbReference type="GO" id="GO:0042800">
    <property type="term" value="F:histone H3K4 methyltransferase activity"/>
    <property type="evidence" value="ECO:0007669"/>
    <property type="project" value="TreeGrafter"/>
</dbReference>
<dbReference type="GO" id="GO:0031297">
    <property type="term" value="P:replication fork processing"/>
    <property type="evidence" value="ECO:0007669"/>
    <property type="project" value="TreeGrafter"/>
</dbReference>
<dbReference type="PANTHER" id="PTHR46060:SF2">
    <property type="entry name" value="HISTONE-LYSINE N-METHYLTRANSFERASE SETMAR"/>
    <property type="match status" value="1"/>
</dbReference>
<keyword evidence="1" id="KW-0808">Transferase</keyword>
<keyword evidence="1" id="KW-0489">Methyltransferase</keyword>
<dbReference type="GO" id="GO:0003690">
    <property type="term" value="F:double-stranded DNA binding"/>
    <property type="evidence" value="ECO:0007669"/>
    <property type="project" value="TreeGrafter"/>
</dbReference>
<keyword evidence="2" id="KW-1185">Reference proteome</keyword>
<dbReference type="GO" id="GO:0006303">
    <property type="term" value="P:double-strand break repair via nonhomologous end joining"/>
    <property type="evidence" value="ECO:0007669"/>
    <property type="project" value="TreeGrafter"/>
</dbReference>
<dbReference type="GO" id="GO:0046975">
    <property type="term" value="F:histone H3K36 methyltransferase activity"/>
    <property type="evidence" value="ECO:0007669"/>
    <property type="project" value="TreeGrafter"/>
</dbReference>
<name>E2ASI8_CAMFO</name>
<dbReference type="GO" id="GO:0015074">
    <property type="term" value="P:DNA integration"/>
    <property type="evidence" value="ECO:0007669"/>
    <property type="project" value="TreeGrafter"/>
</dbReference>
<dbReference type="GO" id="GO:0032259">
    <property type="term" value="P:methylation"/>
    <property type="evidence" value="ECO:0007669"/>
    <property type="project" value="UniProtKB-KW"/>
</dbReference>
<dbReference type="Proteomes" id="UP000000311">
    <property type="component" value="Unassembled WGS sequence"/>
</dbReference>
<dbReference type="AlphaFoldDB" id="E2ASI8"/>
<dbReference type="OrthoDB" id="10032414at2759"/>
<dbReference type="GO" id="GO:0044774">
    <property type="term" value="P:mitotic DNA integrity checkpoint signaling"/>
    <property type="evidence" value="ECO:0007669"/>
    <property type="project" value="TreeGrafter"/>
</dbReference>
<dbReference type="OMA" id="HITAFFD"/>
<dbReference type="GO" id="GO:0044547">
    <property type="term" value="F:DNA topoisomerase binding"/>
    <property type="evidence" value="ECO:0007669"/>
    <property type="project" value="TreeGrafter"/>
</dbReference>
<dbReference type="InterPro" id="IPR052709">
    <property type="entry name" value="Transposase-MT_Hybrid"/>
</dbReference>
<dbReference type="GO" id="GO:0005634">
    <property type="term" value="C:nucleus"/>
    <property type="evidence" value="ECO:0007669"/>
    <property type="project" value="TreeGrafter"/>
</dbReference>
<dbReference type="PANTHER" id="PTHR46060">
    <property type="entry name" value="MARINER MOS1 TRANSPOSASE-LIKE PROTEIN"/>
    <property type="match status" value="1"/>
</dbReference>
<dbReference type="GO" id="GO:0000014">
    <property type="term" value="F:single-stranded DNA endodeoxyribonuclease activity"/>
    <property type="evidence" value="ECO:0007669"/>
    <property type="project" value="TreeGrafter"/>
</dbReference>